<dbReference type="SUPFAM" id="SSF82185">
    <property type="entry name" value="Histone H3 K4-specific methyltransferase SET7/9 N-terminal domain"/>
    <property type="match status" value="1"/>
</dbReference>
<dbReference type="RefSeq" id="XP_003244808.1">
    <property type="nucleotide sequence ID" value="XM_003244760.3"/>
</dbReference>
<evidence type="ECO:0000313" key="3">
    <source>
        <dbReference type="EnsemblMetazoa" id="XP_003244808.1"/>
    </source>
</evidence>
<reference evidence="3" key="2">
    <citation type="submission" date="2022-06" db="UniProtKB">
        <authorList>
            <consortium name="EnsemblMetazoa"/>
        </authorList>
    </citation>
    <scope>IDENTIFICATION</scope>
</reference>
<name>A0A8R2ABD1_ACYPI</name>
<evidence type="ECO:0000313" key="4">
    <source>
        <dbReference type="Proteomes" id="UP000007819"/>
    </source>
</evidence>
<dbReference type="KEGG" id="api:100571012"/>
<dbReference type="InterPro" id="IPR003409">
    <property type="entry name" value="MORN"/>
</dbReference>
<evidence type="ECO:0000256" key="1">
    <source>
        <dbReference type="ARBA" id="ARBA00022737"/>
    </source>
</evidence>
<protein>
    <submittedName>
        <fullName evidence="3">Uncharacterized protein</fullName>
    </submittedName>
</protein>
<dbReference type="AlphaFoldDB" id="A0A8R2ABD1"/>
<dbReference type="GeneID" id="100571012"/>
<dbReference type="PANTHER" id="PTHR43215">
    <property type="entry name" value="RADIAL SPOKE HEAD 1 HOMOLOG"/>
    <property type="match status" value="1"/>
</dbReference>
<sequence length="327" mass="36848">MNRGNYSDVEDEDNFGEYMPEDEYGGESDFAHNALSVIGAYKGQRNSEDERHGFGKAILPNGDAYVGTYKNGKRHGRGQYRFVNGAIYQGCYREGLRNGKGVMVYNDKSKYEGYWIDNKKDGEGIFKFKNNDKFSGSWKSDMKHGSGTYTFCKTGAVLKGIWLNDKRVKNFQVFYPIGDGTGFTYHGTWDENESVAGKGYFVFGHLKCMQSGVYVENPFYDNAESIALQSKMCKSIWLSQEILPIISGMLPRLPKTRSVARARSSCDTSFLADKMPAVDVAASTMSGMELYEHRDDLWAEMEEIETESRLNMQGVDAKSSDSNDQNE</sequence>
<dbReference type="EnsemblMetazoa" id="XM_003244760.4">
    <property type="protein sequence ID" value="XP_003244808.1"/>
    <property type="gene ID" value="LOC100571012"/>
</dbReference>
<evidence type="ECO:0000256" key="2">
    <source>
        <dbReference type="SAM" id="MobiDB-lite"/>
    </source>
</evidence>
<keyword evidence="1" id="KW-0677">Repeat</keyword>
<proteinExistence type="predicted"/>
<feature type="compositionally biased region" description="Acidic residues" evidence="2">
    <location>
        <begin position="8"/>
        <end position="21"/>
    </location>
</feature>
<dbReference type="SMART" id="SM00698">
    <property type="entry name" value="MORN"/>
    <property type="match status" value="5"/>
</dbReference>
<dbReference type="Pfam" id="PF02493">
    <property type="entry name" value="MORN"/>
    <property type="match status" value="5"/>
</dbReference>
<reference evidence="4" key="1">
    <citation type="submission" date="2010-06" db="EMBL/GenBank/DDBJ databases">
        <authorList>
            <person name="Jiang H."/>
            <person name="Abraham K."/>
            <person name="Ali S."/>
            <person name="Alsbrooks S.L."/>
            <person name="Anim B.N."/>
            <person name="Anosike U.S."/>
            <person name="Attaway T."/>
            <person name="Bandaranaike D.P."/>
            <person name="Battles P.K."/>
            <person name="Bell S.N."/>
            <person name="Bell A.V."/>
            <person name="Beltran B."/>
            <person name="Bickham C."/>
            <person name="Bustamante Y."/>
            <person name="Caleb T."/>
            <person name="Canada A."/>
            <person name="Cardenas V."/>
            <person name="Carter K."/>
            <person name="Chacko J."/>
            <person name="Chandrabose M.N."/>
            <person name="Chavez D."/>
            <person name="Chavez A."/>
            <person name="Chen L."/>
            <person name="Chu H.-S."/>
            <person name="Claassen K.J."/>
            <person name="Cockrell R."/>
            <person name="Collins M."/>
            <person name="Cooper J.A."/>
            <person name="Cree A."/>
            <person name="Curry S.M."/>
            <person name="Da Y."/>
            <person name="Dao M.D."/>
            <person name="Das B."/>
            <person name="Davila M.-L."/>
            <person name="Davy-Carroll L."/>
            <person name="Denson S."/>
            <person name="Dinh H."/>
            <person name="Ebong V.E."/>
            <person name="Edwards J.R."/>
            <person name="Egan A."/>
            <person name="El-Daye J."/>
            <person name="Escobedo L."/>
            <person name="Fernandez S."/>
            <person name="Fernando P.R."/>
            <person name="Flagg N."/>
            <person name="Forbes L.D."/>
            <person name="Fowler R.G."/>
            <person name="Fu Q."/>
            <person name="Gabisi R.A."/>
            <person name="Ganer J."/>
            <person name="Garbino Pronczuk A."/>
            <person name="Garcia R.M."/>
            <person name="Garner T."/>
            <person name="Garrett T.E."/>
            <person name="Gonzalez D.A."/>
            <person name="Hamid H."/>
            <person name="Hawkins E.S."/>
            <person name="Hirani K."/>
            <person name="Hogues M.E."/>
            <person name="Hollins B."/>
            <person name="Hsiao C.-H."/>
            <person name="Jabil R."/>
            <person name="James M.L."/>
            <person name="Jhangiani S.N."/>
            <person name="Johnson B."/>
            <person name="Johnson Q."/>
            <person name="Joshi V."/>
            <person name="Kalu J.B."/>
            <person name="Kam C."/>
            <person name="Kashfia A."/>
            <person name="Keebler J."/>
            <person name="Kisamo H."/>
            <person name="Kovar C.L."/>
            <person name="Lago L.A."/>
            <person name="Lai C.-Y."/>
            <person name="Laidlaw J."/>
            <person name="Lara F."/>
            <person name="Le T.-K."/>
            <person name="Lee S.L."/>
            <person name="Legall F.H."/>
            <person name="Lemon S.J."/>
            <person name="Lewis L.R."/>
            <person name="Li B."/>
            <person name="Liu Y."/>
            <person name="Liu Y.-S."/>
            <person name="Lopez J."/>
            <person name="Lozado R.J."/>
            <person name="Lu J."/>
            <person name="Madu R.C."/>
            <person name="Maheshwari M."/>
            <person name="Maheshwari R."/>
            <person name="Malloy K."/>
            <person name="Martinez E."/>
            <person name="Mathew T."/>
            <person name="Mercado I.C."/>
            <person name="Mercado C."/>
            <person name="Meyer B."/>
            <person name="Montgomery K."/>
            <person name="Morgan M.B."/>
            <person name="Munidasa M."/>
            <person name="Nazareth L.V."/>
            <person name="Nelson J."/>
            <person name="Ng B.M."/>
            <person name="Nguyen N.B."/>
            <person name="Nguyen P.Q."/>
            <person name="Nguyen T."/>
            <person name="Obregon M."/>
            <person name="Okwuonu G.O."/>
            <person name="Onwere C.G."/>
            <person name="Orozco G."/>
            <person name="Parra A."/>
            <person name="Patel S."/>
            <person name="Patil S."/>
            <person name="Perez A."/>
            <person name="Perez Y."/>
            <person name="Pham C."/>
            <person name="Primus E.L."/>
            <person name="Pu L.-L."/>
            <person name="Puazo M."/>
            <person name="Qin X."/>
            <person name="Quiroz J.B."/>
            <person name="Reese J."/>
            <person name="Richards S."/>
            <person name="Rives C.M."/>
            <person name="Robberts R."/>
            <person name="Ruiz S.J."/>
            <person name="Ruiz M.J."/>
            <person name="Santibanez J."/>
            <person name="Schneider B.W."/>
            <person name="Sisson I."/>
            <person name="Smith M."/>
            <person name="Sodergren E."/>
            <person name="Song X.-Z."/>
            <person name="Song B.B."/>
            <person name="Summersgill H."/>
            <person name="Thelus R."/>
            <person name="Thornton R.D."/>
            <person name="Trejos Z.Y."/>
            <person name="Usmani K."/>
            <person name="Vattathil S."/>
            <person name="Villasana D."/>
            <person name="Walker D.L."/>
            <person name="Wang S."/>
            <person name="Wang K."/>
            <person name="White C.S."/>
            <person name="Williams A.C."/>
            <person name="Williamson J."/>
            <person name="Wilson K."/>
            <person name="Woghiren I.O."/>
            <person name="Woodworth J.R."/>
            <person name="Worley K.C."/>
            <person name="Wright R.A."/>
            <person name="Wu W."/>
            <person name="Young L."/>
            <person name="Zhang L."/>
            <person name="Zhang J."/>
            <person name="Zhu Y."/>
            <person name="Muzny D.M."/>
            <person name="Weinstock G."/>
            <person name="Gibbs R.A."/>
        </authorList>
    </citation>
    <scope>NUCLEOTIDE SEQUENCE [LARGE SCALE GENOMIC DNA]</scope>
    <source>
        <strain evidence="4">LSR1</strain>
    </source>
</reference>
<dbReference type="OrthoDB" id="423343at2759"/>
<organism evidence="3 4">
    <name type="scientific">Acyrthosiphon pisum</name>
    <name type="common">Pea aphid</name>
    <dbReference type="NCBI Taxonomy" id="7029"/>
    <lineage>
        <taxon>Eukaryota</taxon>
        <taxon>Metazoa</taxon>
        <taxon>Ecdysozoa</taxon>
        <taxon>Arthropoda</taxon>
        <taxon>Hexapoda</taxon>
        <taxon>Insecta</taxon>
        <taxon>Pterygota</taxon>
        <taxon>Neoptera</taxon>
        <taxon>Paraneoptera</taxon>
        <taxon>Hemiptera</taxon>
        <taxon>Sternorrhyncha</taxon>
        <taxon>Aphidomorpha</taxon>
        <taxon>Aphidoidea</taxon>
        <taxon>Aphididae</taxon>
        <taxon>Macrosiphini</taxon>
        <taxon>Acyrthosiphon</taxon>
    </lineage>
</organism>
<dbReference type="Gene3D" id="2.20.110.10">
    <property type="entry name" value="Histone H3 K4-specific methyltransferase SET7/9 N-terminal domain"/>
    <property type="match status" value="2"/>
</dbReference>
<dbReference type="Proteomes" id="UP000007819">
    <property type="component" value="Chromosome A1"/>
</dbReference>
<feature type="region of interest" description="Disordered" evidence="2">
    <location>
        <begin position="308"/>
        <end position="327"/>
    </location>
</feature>
<keyword evidence="4" id="KW-1185">Reference proteome</keyword>
<feature type="region of interest" description="Disordered" evidence="2">
    <location>
        <begin position="1"/>
        <end position="21"/>
    </location>
</feature>
<accession>A0A8R2ABD1</accession>
<dbReference type="PANTHER" id="PTHR43215:SF14">
    <property type="entry name" value="RADIAL SPOKE HEAD 1 HOMOLOG"/>
    <property type="match status" value="1"/>
</dbReference>